<dbReference type="Proteomes" id="UP001596527">
    <property type="component" value="Unassembled WGS sequence"/>
</dbReference>
<feature type="transmembrane region" description="Helical" evidence="5">
    <location>
        <begin position="167"/>
        <end position="186"/>
    </location>
</feature>
<evidence type="ECO:0000256" key="5">
    <source>
        <dbReference type="SAM" id="Phobius"/>
    </source>
</evidence>
<keyword evidence="8" id="KW-1185">Reference proteome</keyword>
<evidence type="ECO:0000256" key="1">
    <source>
        <dbReference type="ARBA" id="ARBA00004651"/>
    </source>
</evidence>
<feature type="transmembrane region" description="Helical" evidence="5">
    <location>
        <begin position="46"/>
        <end position="69"/>
    </location>
</feature>
<sequence length="409" mass="40540">MTVRSGDPARIAWGALVPVLLVTACLRAPMSSVSPLVDLIGSDTGLAAWALGLLTTVPLLAFAAVSPLAGRFAGRLGIEPAIAVSLAVLALGVGVRSLPSVVALYAGTALIGAGIAVCNVLVPAVLKRDSPQSISALTGLYSGVMAGVSGIASASAVPLTAGLAGRWRLTLALVAVVVLIAALAWLPRLRSGWTTPPTTVAGTGAPAAGPAPGGGARVLRSPAAWAVSAFMGLQSATFYMLLAWLPTMEKAHGLSAATAGSHLMLLMVVGIAGSLAIGQWMQRVDDQRLPAAATGIAMAIGAAGMVVAPGSAVAWVIVMGASQGAALVVALALPGLRTRTPQETAAMAGMAQSLGYLLASAGPVAAGAVSGAGGWDSVLWMIAALAAAQVAVSFLAARPRLRPGARSRS</sequence>
<comment type="caution">
    <text evidence="7">The sequence shown here is derived from an EMBL/GenBank/DDBJ whole genome shotgun (WGS) entry which is preliminary data.</text>
</comment>
<evidence type="ECO:0000256" key="2">
    <source>
        <dbReference type="ARBA" id="ARBA00022692"/>
    </source>
</evidence>
<dbReference type="PROSITE" id="PS51257">
    <property type="entry name" value="PROKAR_LIPOPROTEIN"/>
    <property type="match status" value="1"/>
</dbReference>
<evidence type="ECO:0000313" key="7">
    <source>
        <dbReference type="EMBL" id="MFC7582062.1"/>
    </source>
</evidence>
<dbReference type="EMBL" id="JBHTEF010000001">
    <property type="protein sequence ID" value="MFC7582062.1"/>
    <property type="molecule type" value="Genomic_DNA"/>
</dbReference>
<comment type="subcellular location">
    <subcellularLocation>
        <location evidence="1">Cell membrane</location>
        <topology evidence="1">Multi-pass membrane protein</topology>
    </subcellularLocation>
</comment>
<dbReference type="RefSeq" id="WP_380975882.1">
    <property type="nucleotide sequence ID" value="NZ_JBHTEF010000001.1"/>
</dbReference>
<dbReference type="Pfam" id="PF07690">
    <property type="entry name" value="MFS_1"/>
    <property type="match status" value="1"/>
</dbReference>
<feature type="transmembrane region" description="Helical" evidence="5">
    <location>
        <begin position="289"/>
        <end position="307"/>
    </location>
</feature>
<name>A0ABW2SPH2_9ACTO</name>
<proteinExistence type="predicted"/>
<feature type="transmembrane region" description="Helical" evidence="5">
    <location>
        <begin position="104"/>
        <end position="126"/>
    </location>
</feature>
<feature type="transmembrane region" description="Helical" evidence="5">
    <location>
        <begin position="257"/>
        <end position="277"/>
    </location>
</feature>
<keyword evidence="3 5" id="KW-1133">Transmembrane helix</keyword>
<feature type="transmembrane region" description="Helical" evidence="5">
    <location>
        <begin position="223"/>
        <end position="245"/>
    </location>
</feature>
<keyword evidence="4 5" id="KW-0472">Membrane</keyword>
<organism evidence="7 8">
    <name type="scientific">Schaalia naturae</name>
    <dbReference type="NCBI Taxonomy" id="635203"/>
    <lineage>
        <taxon>Bacteria</taxon>
        <taxon>Bacillati</taxon>
        <taxon>Actinomycetota</taxon>
        <taxon>Actinomycetes</taxon>
        <taxon>Actinomycetales</taxon>
        <taxon>Actinomycetaceae</taxon>
        <taxon>Schaalia</taxon>
    </lineage>
</organism>
<dbReference type="Gene3D" id="1.20.1250.20">
    <property type="entry name" value="MFS general substrate transporter like domains"/>
    <property type="match status" value="2"/>
</dbReference>
<dbReference type="PANTHER" id="PTHR23523">
    <property type="match status" value="1"/>
</dbReference>
<evidence type="ECO:0000313" key="8">
    <source>
        <dbReference type="Proteomes" id="UP001596527"/>
    </source>
</evidence>
<protein>
    <submittedName>
        <fullName evidence="7">MFS transporter</fullName>
    </submittedName>
</protein>
<evidence type="ECO:0000256" key="4">
    <source>
        <dbReference type="ARBA" id="ARBA00023136"/>
    </source>
</evidence>
<feature type="transmembrane region" description="Helical" evidence="5">
    <location>
        <begin position="313"/>
        <end position="333"/>
    </location>
</feature>
<feature type="transmembrane region" description="Helical" evidence="5">
    <location>
        <begin position="81"/>
        <end position="98"/>
    </location>
</feature>
<evidence type="ECO:0000256" key="3">
    <source>
        <dbReference type="ARBA" id="ARBA00022989"/>
    </source>
</evidence>
<dbReference type="InterPro" id="IPR011701">
    <property type="entry name" value="MFS"/>
</dbReference>
<feature type="domain" description="Major facilitator superfamily (MFS) profile" evidence="6">
    <location>
        <begin position="1"/>
        <end position="401"/>
    </location>
</feature>
<feature type="transmembrane region" description="Helical" evidence="5">
    <location>
        <begin position="354"/>
        <end position="372"/>
    </location>
</feature>
<reference evidence="8" key="1">
    <citation type="journal article" date="2019" name="Int. J. Syst. Evol. Microbiol.">
        <title>The Global Catalogue of Microorganisms (GCM) 10K type strain sequencing project: providing services to taxonomists for standard genome sequencing and annotation.</title>
        <authorList>
            <consortium name="The Broad Institute Genomics Platform"/>
            <consortium name="The Broad Institute Genome Sequencing Center for Infectious Disease"/>
            <person name="Wu L."/>
            <person name="Ma J."/>
        </authorList>
    </citation>
    <scope>NUCLEOTIDE SEQUENCE [LARGE SCALE GENOMIC DNA]</scope>
    <source>
        <strain evidence="8">CCUG 56698</strain>
    </source>
</reference>
<evidence type="ECO:0000259" key="6">
    <source>
        <dbReference type="PROSITE" id="PS50850"/>
    </source>
</evidence>
<feature type="transmembrane region" description="Helical" evidence="5">
    <location>
        <begin position="378"/>
        <end position="397"/>
    </location>
</feature>
<dbReference type="InterPro" id="IPR052524">
    <property type="entry name" value="MFS_Cyanate_Porter"/>
</dbReference>
<gene>
    <name evidence="7" type="ORF">ACFQWG_12740</name>
</gene>
<dbReference type="PROSITE" id="PS50850">
    <property type="entry name" value="MFS"/>
    <property type="match status" value="1"/>
</dbReference>
<accession>A0ABW2SPH2</accession>
<dbReference type="InterPro" id="IPR020846">
    <property type="entry name" value="MFS_dom"/>
</dbReference>
<dbReference type="PANTHER" id="PTHR23523:SF2">
    <property type="entry name" value="2-NITROIMIDAZOLE TRANSPORTER"/>
    <property type="match status" value="1"/>
</dbReference>
<feature type="transmembrane region" description="Helical" evidence="5">
    <location>
        <begin position="138"/>
        <end position="161"/>
    </location>
</feature>
<keyword evidence="2 5" id="KW-0812">Transmembrane</keyword>
<dbReference type="SUPFAM" id="SSF103473">
    <property type="entry name" value="MFS general substrate transporter"/>
    <property type="match status" value="1"/>
</dbReference>
<dbReference type="InterPro" id="IPR036259">
    <property type="entry name" value="MFS_trans_sf"/>
</dbReference>